<keyword evidence="2" id="KW-1185">Reference proteome</keyword>
<dbReference type="STRING" id="645990.SAMN00120144_3692"/>
<accession>A0A1W1W276</accession>
<protein>
    <submittedName>
        <fullName evidence="1">Uncharacterized protein</fullName>
    </submittedName>
</protein>
<reference evidence="1 2" key="1">
    <citation type="submission" date="2017-04" db="EMBL/GenBank/DDBJ databases">
        <authorList>
            <person name="Afonso C.L."/>
            <person name="Miller P.J."/>
            <person name="Scott M.A."/>
            <person name="Spackman E."/>
            <person name="Goraichik I."/>
            <person name="Dimitrov K.M."/>
            <person name="Suarez D.L."/>
            <person name="Swayne D.E."/>
        </authorList>
    </citation>
    <scope>NUCLEOTIDE SEQUENCE [LARGE SCALE GENOMIC DNA]</scope>
    <source>
        <strain evidence="1 2">DSM 11622</strain>
    </source>
</reference>
<dbReference type="Proteomes" id="UP000192266">
    <property type="component" value="Unassembled WGS sequence"/>
</dbReference>
<dbReference type="EMBL" id="FWWW01000092">
    <property type="protein sequence ID" value="SMB99603.1"/>
    <property type="molecule type" value="Genomic_DNA"/>
</dbReference>
<organism evidence="1 2">
    <name type="scientific">Hymenobacter roseosalivarius DSM 11622</name>
    <dbReference type="NCBI Taxonomy" id="645990"/>
    <lineage>
        <taxon>Bacteria</taxon>
        <taxon>Pseudomonadati</taxon>
        <taxon>Bacteroidota</taxon>
        <taxon>Cytophagia</taxon>
        <taxon>Cytophagales</taxon>
        <taxon>Hymenobacteraceae</taxon>
        <taxon>Hymenobacter</taxon>
    </lineage>
</organism>
<dbReference type="AlphaFoldDB" id="A0A1W1W276"/>
<proteinExistence type="predicted"/>
<name>A0A1W1W276_9BACT</name>
<evidence type="ECO:0000313" key="2">
    <source>
        <dbReference type="Proteomes" id="UP000192266"/>
    </source>
</evidence>
<sequence length="40" mass="4645">MRGQDWVYPKLKFTGMLNPNYIHRHWTNCCGWPAPSNPAG</sequence>
<evidence type="ECO:0000313" key="1">
    <source>
        <dbReference type="EMBL" id="SMB99603.1"/>
    </source>
</evidence>
<gene>
    <name evidence="1" type="ORF">SAMN00120144_3692</name>
</gene>